<keyword evidence="1" id="KW-0472">Membrane</keyword>
<gene>
    <name evidence="3" type="ORF">EV664_105128</name>
</gene>
<protein>
    <submittedName>
        <fullName evidence="3">Uncharacterized protein DUF1206</fullName>
    </submittedName>
</protein>
<feature type="domain" description="DUF1206" evidence="2">
    <location>
        <begin position="92"/>
        <end position="159"/>
    </location>
</feature>
<feature type="transmembrane region" description="Helical" evidence="1">
    <location>
        <begin position="182"/>
        <end position="202"/>
    </location>
</feature>
<feature type="transmembrane region" description="Helical" evidence="1">
    <location>
        <begin position="12"/>
        <end position="30"/>
    </location>
</feature>
<keyword evidence="1" id="KW-0812">Transmembrane</keyword>
<evidence type="ECO:0000256" key="1">
    <source>
        <dbReference type="SAM" id="Phobius"/>
    </source>
</evidence>
<dbReference type="InterPro" id="IPR009597">
    <property type="entry name" value="DUF1206"/>
</dbReference>
<dbReference type="EMBL" id="SNWD01000005">
    <property type="protein sequence ID" value="TDN82931.1"/>
    <property type="molecule type" value="Genomic_DNA"/>
</dbReference>
<feature type="transmembrane region" description="Helical" evidence="1">
    <location>
        <begin position="134"/>
        <end position="155"/>
    </location>
</feature>
<feature type="transmembrane region" description="Helical" evidence="1">
    <location>
        <begin position="222"/>
        <end position="242"/>
    </location>
</feature>
<evidence type="ECO:0000313" key="3">
    <source>
        <dbReference type="EMBL" id="TDN82931.1"/>
    </source>
</evidence>
<organism evidence="3 4">
    <name type="scientific">Stakelama pacifica</name>
    <dbReference type="NCBI Taxonomy" id="517720"/>
    <lineage>
        <taxon>Bacteria</taxon>
        <taxon>Pseudomonadati</taxon>
        <taxon>Pseudomonadota</taxon>
        <taxon>Alphaproteobacteria</taxon>
        <taxon>Sphingomonadales</taxon>
        <taxon>Sphingomonadaceae</taxon>
        <taxon>Stakelama</taxon>
    </lineage>
</organism>
<name>A0A4R6FMW0_9SPHN</name>
<keyword evidence="1" id="KW-1133">Transmembrane helix</keyword>
<dbReference type="AlphaFoldDB" id="A0A4R6FMW0"/>
<feature type="domain" description="DUF1206" evidence="2">
    <location>
        <begin position="180"/>
        <end position="245"/>
    </location>
</feature>
<evidence type="ECO:0000313" key="4">
    <source>
        <dbReference type="Proteomes" id="UP000295493"/>
    </source>
</evidence>
<feature type="transmembrane region" description="Helical" evidence="1">
    <location>
        <begin position="92"/>
        <end position="114"/>
    </location>
</feature>
<dbReference type="Proteomes" id="UP000295493">
    <property type="component" value="Unassembled WGS sequence"/>
</dbReference>
<proteinExistence type="predicted"/>
<feature type="transmembrane region" description="Helical" evidence="1">
    <location>
        <begin position="50"/>
        <end position="71"/>
    </location>
</feature>
<keyword evidence="4" id="KW-1185">Reference proteome</keyword>
<accession>A0A4R6FMW0</accession>
<reference evidence="3 4" key="1">
    <citation type="submission" date="2019-03" db="EMBL/GenBank/DDBJ databases">
        <title>Genomic Encyclopedia of Type Strains, Phase IV (KMG-IV): sequencing the most valuable type-strain genomes for metagenomic binning, comparative biology and taxonomic classification.</title>
        <authorList>
            <person name="Goeker M."/>
        </authorList>
    </citation>
    <scope>NUCLEOTIDE SEQUENCE [LARGE SCALE GENOMIC DNA]</scope>
    <source>
        <strain evidence="3 4">DSM 25059</strain>
    </source>
</reference>
<dbReference type="Pfam" id="PF06724">
    <property type="entry name" value="DUF1206"/>
    <property type="match status" value="3"/>
</dbReference>
<evidence type="ECO:0000259" key="2">
    <source>
        <dbReference type="Pfam" id="PF06724"/>
    </source>
</evidence>
<sequence>MEQVAKLENFARAGYLARAIVYFLLGYLTFATSQAEGTASVLEEIRELPAGTIVLAVTGIGLAGYGFFRIYGALIDIQDDGDGAKGIGKRCGHVASGIAHLILTYLAFKLAFMGGSSGGNGSQEATQTVLSFPGGRIVIALVGAGFLLAGLNQGVKAATAKFRKLLDPDVPHWGIWMGRVGYAARAVVFFVLGWHLLTSAWAENADNIGFQAAVQSLRDTPWLYNAVALGLLVFGLFSLIMARYRTIRDGSLKERIRQGKIWLMS</sequence>
<comment type="caution">
    <text evidence="3">The sequence shown here is derived from an EMBL/GenBank/DDBJ whole genome shotgun (WGS) entry which is preliminary data.</text>
</comment>
<feature type="domain" description="DUF1206" evidence="2">
    <location>
        <begin position="13"/>
        <end position="74"/>
    </location>
</feature>